<reference evidence="1" key="1">
    <citation type="submission" date="2023-08" db="EMBL/GenBank/DDBJ databases">
        <authorList>
            <person name="Chen Y."/>
            <person name="Shah S."/>
            <person name="Dougan E. K."/>
            <person name="Thang M."/>
            <person name="Chan C."/>
        </authorList>
    </citation>
    <scope>NUCLEOTIDE SEQUENCE</scope>
</reference>
<keyword evidence="2" id="KW-1185">Reference proteome</keyword>
<comment type="caution">
    <text evidence="1">The sequence shown here is derived from an EMBL/GenBank/DDBJ whole genome shotgun (WGS) entry which is preliminary data.</text>
</comment>
<organism evidence="1 2">
    <name type="scientific">Effrenium voratum</name>
    <dbReference type="NCBI Taxonomy" id="2562239"/>
    <lineage>
        <taxon>Eukaryota</taxon>
        <taxon>Sar</taxon>
        <taxon>Alveolata</taxon>
        <taxon>Dinophyceae</taxon>
        <taxon>Suessiales</taxon>
        <taxon>Symbiodiniaceae</taxon>
        <taxon>Effrenium</taxon>
    </lineage>
</organism>
<dbReference type="Proteomes" id="UP001178507">
    <property type="component" value="Unassembled WGS sequence"/>
</dbReference>
<protein>
    <submittedName>
        <fullName evidence="1">Uncharacterized protein</fullName>
    </submittedName>
</protein>
<dbReference type="EMBL" id="CAUJNA010000082">
    <property type="protein sequence ID" value="CAJ1371501.1"/>
    <property type="molecule type" value="Genomic_DNA"/>
</dbReference>
<dbReference type="AlphaFoldDB" id="A0AA36HLR6"/>
<evidence type="ECO:0000313" key="2">
    <source>
        <dbReference type="Proteomes" id="UP001178507"/>
    </source>
</evidence>
<evidence type="ECO:0000313" key="1">
    <source>
        <dbReference type="EMBL" id="CAJ1371501.1"/>
    </source>
</evidence>
<accession>A0AA36HLR6</accession>
<name>A0AA36HLR6_9DINO</name>
<sequence length="169" mass="18342">MEAVASWASGDISEEVRSELALNLELRLRRVLQLARRLARSDPGVGAKRLRRQDVADALEDPQAFPANVLQRAACFAHAGKKEGEEQLVCLSLELERASCQPCRPPLPPQLRRAAASFSAPCSAAFSPELDLSPPSDKPAELTKEQKALVLRLAGLLEGARQGWLAVDP</sequence>
<proteinExistence type="predicted"/>
<gene>
    <name evidence="1" type="ORF">EVOR1521_LOCUS1801</name>
</gene>